<dbReference type="PANTHER" id="PTHR36842">
    <property type="entry name" value="PROTEIN TOLB HOMOLOG"/>
    <property type="match status" value="1"/>
</dbReference>
<dbReference type="Gene3D" id="2.60.40.4070">
    <property type="match status" value="1"/>
</dbReference>
<comment type="caution">
    <text evidence="2">The sequence shown here is derived from an EMBL/GenBank/DDBJ whole genome shotgun (WGS) entry which is preliminary data.</text>
</comment>
<dbReference type="PANTHER" id="PTHR36842:SF1">
    <property type="entry name" value="PROTEIN TOLB"/>
    <property type="match status" value="1"/>
</dbReference>
<gene>
    <name evidence="2" type="ORF">AMJ52_08515</name>
</gene>
<feature type="domain" description="FlgD/Vpr Ig-like" evidence="1">
    <location>
        <begin position="840"/>
        <end position="892"/>
    </location>
</feature>
<organism evidence="2 3">
    <name type="scientific">candidate division TA06 bacterium DG_78</name>
    <dbReference type="NCBI Taxonomy" id="1703772"/>
    <lineage>
        <taxon>Bacteria</taxon>
        <taxon>Bacteria division TA06</taxon>
    </lineage>
</organism>
<evidence type="ECO:0000313" key="3">
    <source>
        <dbReference type="Proteomes" id="UP000051012"/>
    </source>
</evidence>
<evidence type="ECO:0000313" key="2">
    <source>
        <dbReference type="EMBL" id="KPJ71467.1"/>
    </source>
</evidence>
<dbReference type="Pfam" id="PF13860">
    <property type="entry name" value="FlgD_ig"/>
    <property type="match status" value="1"/>
</dbReference>
<dbReference type="InterPro" id="IPR025965">
    <property type="entry name" value="FlgD/Vpr_Ig-like"/>
</dbReference>
<protein>
    <recommendedName>
        <fullName evidence="1">FlgD/Vpr Ig-like domain-containing protein</fullName>
    </recommendedName>
</protein>
<proteinExistence type="predicted"/>
<dbReference type="Proteomes" id="UP000051012">
    <property type="component" value="Unassembled WGS sequence"/>
</dbReference>
<accession>A0A0S7YAV8</accession>
<name>A0A0S7YAV8_UNCT6</name>
<dbReference type="InterPro" id="IPR026444">
    <property type="entry name" value="Secre_tail"/>
</dbReference>
<dbReference type="NCBIfam" id="TIGR04183">
    <property type="entry name" value="Por_Secre_tail"/>
    <property type="match status" value="1"/>
</dbReference>
<dbReference type="PATRIC" id="fig|1703772.3.peg.661"/>
<reference evidence="2 3" key="1">
    <citation type="journal article" date="2015" name="Microbiome">
        <title>Genomic resolution of linkages in carbon, nitrogen, and sulfur cycling among widespread estuary sediment bacteria.</title>
        <authorList>
            <person name="Baker B.J."/>
            <person name="Lazar C.S."/>
            <person name="Teske A.P."/>
            <person name="Dick G.J."/>
        </authorList>
    </citation>
    <scope>NUCLEOTIDE SEQUENCE [LARGE SCALE GENOMIC DNA]</scope>
    <source>
        <strain evidence="2">DG_78</strain>
    </source>
</reference>
<dbReference type="AlphaFoldDB" id="A0A0S7YAV8"/>
<dbReference type="EMBL" id="LJNI01000124">
    <property type="protein sequence ID" value="KPJ71467.1"/>
    <property type="molecule type" value="Genomic_DNA"/>
</dbReference>
<evidence type="ECO:0000259" key="1">
    <source>
        <dbReference type="Pfam" id="PF13860"/>
    </source>
</evidence>
<sequence>MLKYVVCTGMGFFLVISVVYGQGRTLTTQDVEVPFSVGEIIERVSYHPMRINNESVATDRVYDAFIIDTNVFYVSGTDAQENAAVAFDGTNYLVVWWDYRNSSSFDIYGTRVNQAGEVLDSAGFIIAKGPGLDHPAVAFDGTNYLVVWEHRSGVYNYDICGARVSPAAEVLDPAGFFISSITEWDLVKTPSPAIAFGTTNYLVVWGNYHSGSYYDISGARVSPAGEVLDPSEITISTAPDTQLMPAVAFDGTNYLVVWQDTRNDCNDIYGARVSQVGEVLDPEGIAIATDDGGQAFPAVAFDGTNYMVVCQNNSNISGARVNPAGEVLDPSGFSISTAENSQMCPAIAFDGNSYLVVWMDTRNDAWDIYGVRVSPTGTVSDPEDIVISTAAWYQMYPAIAFDGTNYLVVWHGHRLHASIDIYGTRVSQAGEVLDPLLIIVSTAANGQEFSAIAFDGTNYLVVWEDTRRIPHDIYGVRVSETGEILDPTGIFISSSGEKMQGGPIPSVAFGETNYLVVWKDTRGGFGDIYGARVSPAGEVLDPSGISISTDANNQQYPAVAFDGTNYLVVWEDWRDYGIYGARVSQAGEVLDPSGIAISTAPDYQKYPAVAFDGTNYLVVWEDARNSEPSFYYTDIYGARVSQELEVLDPEGIPISTVVYDPKEYPQITFDGANYLVVWRDGRTGSDNTYGARVSQAAEVLDPEGIAISTGGDYQGIPAVAFDGTDYLVVWNDWSSGDIHGAKVTPAGDVSGSFDVTTQSENDYLPALAHGQGSQMLITYSRFTKSINGHPANSFRIWGIISSEFGIEENTEVTDVRYSLEVLPNPFYKNTVIRFHLPLNTSVSLKIYDTAGRLVRQFNELKTNQQFNQVTWDGNDGAGRNVPAGVYFVRLVADPVGDADEYRRFRKVIKIK</sequence>